<dbReference type="Gene3D" id="3.40.109.10">
    <property type="entry name" value="NADH Oxidase"/>
    <property type="match status" value="1"/>
</dbReference>
<dbReference type="InterPro" id="IPR000415">
    <property type="entry name" value="Nitroreductase-like"/>
</dbReference>
<dbReference type="SUPFAM" id="SSF55469">
    <property type="entry name" value="FMN-dependent nitroreductase-like"/>
    <property type="match status" value="2"/>
</dbReference>
<name>A0A1W9KY10_9BURK</name>
<protein>
    <submittedName>
        <fullName evidence="1">Tat pathway signal protein</fullName>
    </submittedName>
</protein>
<dbReference type="NCBIfam" id="NF047509">
    <property type="entry name" value="Rv3131_FMN_oxido"/>
    <property type="match status" value="1"/>
</dbReference>
<evidence type="ECO:0000313" key="2">
    <source>
        <dbReference type="Proteomes" id="UP000192505"/>
    </source>
</evidence>
<gene>
    <name evidence="1" type="ORF">BWK72_03360</name>
</gene>
<sequence>MTRRQFSASAPWLLGGVVPISGCSPEPAADSYEVVASQTWRLGAGQGLSGAALGQELVRYATLAPSSHNTQCWKFALAGAGRAITLLPDLSRRCPAVDPDDHHVFVSLGCAAENLAQAALAHGFKADVQFDPASDVVRVTLDPTAAQSSDLFKAITQRQCTRGEFDAKPLSGEELAQLQRAGSSGTVQLLLLTGRAALENTLDYVVQGNTAQMADAAFVKELKAWIRFNGQDAVRTGDGLYSAASGNPNLPAWLGELAFGVFFTPQSENDKYTRQIRSSAGIAVFVGQSADKAHWVEVGRCYERFALQATALGIRNAFLNQPVEVAALRPQFAAALGLGGQRPDLVVRFGRGPAMPTSLRRPVAAVLV</sequence>
<evidence type="ECO:0000313" key="1">
    <source>
        <dbReference type="EMBL" id="OQW89506.1"/>
    </source>
</evidence>
<dbReference type="Proteomes" id="UP000192505">
    <property type="component" value="Unassembled WGS sequence"/>
</dbReference>
<organism evidence="1 2">
    <name type="scientific">Rhodoferax ferrireducens</name>
    <dbReference type="NCBI Taxonomy" id="192843"/>
    <lineage>
        <taxon>Bacteria</taxon>
        <taxon>Pseudomonadati</taxon>
        <taxon>Pseudomonadota</taxon>
        <taxon>Betaproteobacteria</taxon>
        <taxon>Burkholderiales</taxon>
        <taxon>Comamonadaceae</taxon>
        <taxon>Rhodoferax</taxon>
    </lineage>
</organism>
<dbReference type="GO" id="GO:0016491">
    <property type="term" value="F:oxidoreductase activity"/>
    <property type="evidence" value="ECO:0007669"/>
    <property type="project" value="InterPro"/>
</dbReference>
<dbReference type="EMBL" id="MTEI01000002">
    <property type="protein sequence ID" value="OQW89506.1"/>
    <property type="molecule type" value="Genomic_DNA"/>
</dbReference>
<proteinExistence type="predicted"/>
<reference evidence="1 2" key="1">
    <citation type="submission" date="2017-01" db="EMBL/GenBank/DDBJ databases">
        <title>Novel large sulfur bacteria in the metagenomes of groundwater-fed chemosynthetic microbial mats in the Lake Huron basin.</title>
        <authorList>
            <person name="Sharrar A.M."/>
            <person name="Flood B.E."/>
            <person name="Bailey J.V."/>
            <person name="Jones D.S."/>
            <person name="Biddanda B."/>
            <person name="Ruberg S.A."/>
            <person name="Marcus D.N."/>
            <person name="Dick G.J."/>
        </authorList>
    </citation>
    <scope>NUCLEOTIDE SEQUENCE [LARGE SCALE GENOMIC DNA]</scope>
    <source>
        <strain evidence="1">A7</strain>
    </source>
</reference>
<dbReference type="AlphaFoldDB" id="A0A1W9KY10"/>
<comment type="caution">
    <text evidence="1">The sequence shown here is derived from an EMBL/GenBank/DDBJ whole genome shotgun (WGS) entry which is preliminary data.</text>
</comment>
<accession>A0A1W9KY10</accession>